<evidence type="ECO:0000256" key="2">
    <source>
        <dbReference type="ARBA" id="ARBA00022692"/>
    </source>
</evidence>
<gene>
    <name evidence="6" type="ORF">SAMN05660493_03201</name>
</gene>
<accession>A0A1U7Q0F9</accession>
<keyword evidence="4 5" id="KW-0472">Membrane</keyword>
<feature type="transmembrane region" description="Helical" evidence="5">
    <location>
        <begin position="42"/>
        <end position="61"/>
    </location>
</feature>
<evidence type="ECO:0000256" key="5">
    <source>
        <dbReference type="SAM" id="Phobius"/>
    </source>
</evidence>
<sequence>MQWVNRSTKSSNNLLLLPFYSVLKKNIMYNKGLFSDWVPKPVQLLIIVLLLAVAMPLGGVYTGNISFMVGSTGQLTEYFMWANYATTIGMGACMPVVLRIKMRFKVRDKVVLLLVLLALLSYVNGTTTEPAIIIASALVIGFLKMMITIELFLPLMMLMSNRGIFYSVFYTFVLVVNQVSSYYAVEISILYNWQQFFIIASIECLIMALICWVFMHDKYFAMKVPLHYIDWLSILLFVSTFMFSAYVFSFGKQQDWLNSSKIINASVAAFLSFALLSIRQTTLKRPYLSFKIFTKSNVQNGLIMLLFLGMYLGTTSVQNIFSVGVLGYDQLTNAKLNVMMIPGLIVSGIVAIFWFKKEKAIRMYIFSGFASMLGYAIIMYFSMVPEFGFERWYLPMFLKGYGMGSLFIAVWYYTLDKLELDDMLAAIGLVLVWRTFLAVGIFSAIFSWFQYQFQIESLGNLAVYLDGMTLTSQNLPANLKSLQINAILSANKRLFGYITLTGFGVLLYILTHHFGREKFRYPRFVRLINGKSVIARKRLREKNKLAQELQDASGSTL</sequence>
<feature type="transmembrane region" description="Helical" evidence="5">
    <location>
        <begin position="164"/>
        <end position="184"/>
    </location>
</feature>
<feature type="transmembrane region" description="Helical" evidence="5">
    <location>
        <begin position="262"/>
        <end position="281"/>
    </location>
</feature>
<evidence type="ECO:0008006" key="8">
    <source>
        <dbReference type="Google" id="ProtNLM"/>
    </source>
</evidence>
<evidence type="ECO:0000313" key="6">
    <source>
        <dbReference type="EMBL" id="SIT98631.1"/>
    </source>
</evidence>
<keyword evidence="2 5" id="KW-0812">Transmembrane</keyword>
<name>A0A1U7Q0F9_9FLAO</name>
<protein>
    <recommendedName>
        <fullName evidence="8">Major Facilitator Superfamily protein</fullName>
    </recommendedName>
</protein>
<evidence type="ECO:0000256" key="4">
    <source>
        <dbReference type="ARBA" id="ARBA00023136"/>
    </source>
</evidence>
<evidence type="ECO:0000256" key="3">
    <source>
        <dbReference type="ARBA" id="ARBA00022989"/>
    </source>
</evidence>
<feature type="transmembrane region" description="Helical" evidence="5">
    <location>
        <begin position="110"/>
        <end position="125"/>
    </location>
</feature>
<feature type="transmembrane region" description="Helical" evidence="5">
    <location>
        <begin position="228"/>
        <end position="250"/>
    </location>
</feature>
<feature type="transmembrane region" description="Helical" evidence="5">
    <location>
        <begin position="131"/>
        <end position="152"/>
    </location>
</feature>
<comment type="subcellular location">
    <subcellularLocation>
        <location evidence="1">Membrane</location>
        <topology evidence="1">Multi-pass membrane protein</topology>
    </subcellularLocation>
</comment>
<dbReference type="STRING" id="1121284.SAMN05660493_03201"/>
<dbReference type="GO" id="GO:0022857">
    <property type="term" value="F:transmembrane transporter activity"/>
    <property type="evidence" value="ECO:0007669"/>
    <property type="project" value="TreeGrafter"/>
</dbReference>
<keyword evidence="3 5" id="KW-1133">Transmembrane helix</keyword>
<proteinExistence type="predicted"/>
<reference evidence="7" key="1">
    <citation type="submission" date="2016-10" db="EMBL/GenBank/DDBJ databases">
        <authorList>
            <person name="Varghese N."/>
            <person name="Submissions S."/>
        </authorList>
    </citation>
    <scope>NUCLEOTIDE SEQUENCE [LARGE SCALE GENOMIC DNA]</scope>
    <source>
        <strain evidence="7">DSM 19482</strain>
    </source>
</reference>
<keyword evidence="7" id="KW-1185">Reference proteome</keyword>
<feature type="transmembrane region" description="Helical" evidence="5">
    <location>
        <begin position="334"/>
        <end position="354"/>
    </location>
</feature>
<dbReference type="GO" id="GO:0005886">
    <property type="term" value="C:plasma membrane"/>
    <property type="evidence" value="ECO:0007669"/>
    <property type="project" value="TreeGrafter"/>
</dbReference>
<dbReference type="PANTHER" id="PTHR23501:SF5">
    <property type="entry name" value="TRANSPORT PROTEIN"/>
    <property type="match status" value="1"/>
</dbReference>
<dbReference type="PANTHER" id="PTHR23501">
    <property type="entry name" value="MAJOR FACILITATOR SUPERFAMILY"/>
    <property type="match status" value="1"/>
</dbReference>
<feature type="transmembrane region" description="Helical" evidence="5">
    <location>
        <begin position="494"/>
        <end position="511"/>
    </location>
</feature>
<feature type="transmembrane region" description="Helical" evidence="5">
    <location>
        <begin position="361"/>
        <end position="381"/>
    </location>
</feature>
<dbReference type="InterPro" id="IPR036259">
    <property type="entry name" value="MFS_trans_sf"/>
</dbReference>
<feature type="transmembrane region" description="Helical" evidence="5">
    <location>
        <begin position="302"/>
        <end position="328"/>
    </location>
</feature>
<organism evidence="6 7">
    <name type="scientific">Epilithonimonas bovis DSM 19482</name>
    <dbReference type="NCBI Taxonomy" id="1121284"/>
    <lineage>
        <taxon>Bacteria</taxon>
        <taxon>Pseudomonadati</taxon>
        <taxon>Bacteroidota</taxon>
        <taxon>Flavobacteriia</taxon>
        <taxon>Flavobacteriales</taxon>
        <taxon>Weeksellaceae</taxon>
        <taxon>Chryseobacterium group</taxon>
        <taxon>Epilithonimonas</taxon>
    </lineage>
</organism>
<evidence type="ECO:0000256" key="1">
    <source>
        <dbReference type="ARBA" id="ARBA00004141"/>
    </source>
</evidence>
<dbReference type="Proteomes" id="UP000187261">
    <property type="component" value="Unassembled WGS sequence"/>
</dbReference>
<feature type="transmembrane region" description="Helical" evidence="5">
    <location>
        <begin position="81"/>
        <end position="98"/>
    </location>
</feature>
<evidence type="ECO:0000313" key="7">
    <source>
        <dbReference type="Proteomes" id="UP000187261"/>
    </source>
</evidence>
<dbReference type="EMBL" id="FTPU01000060">
    <property type="protein sequence ID" value="SIT98631.1"/>
    <property type="molecule type" value="Genomic_DNA"/>
</dbReference>
<dbReference type="SUPFAM" id="SSF103473">
    <property type="entry name" value="MFS general substrate transporter"/>
    <property type="match status" value="1"/>
</dbReference>
<feature type="transmembrane region" description="Helical" evidence="5">
    <location>
        <begin position="393"/>
        <end position="413"/>
    </location>
</feature>
<dbReference type="AlphaFoldDB" id="A0A1U7Q0F9"/>
<feature type="transmembrane region" description="Helical" evidence="5">
    <location>
        <begin position="196"/>
        <end position="216"/>
    </location>
</feature>
<feature type="transmembrane region" description="Helical" evidence="5">
    <location>
        <begin position="425"/>
        <end position="449"/>
    </location>
</feature>